<dbReference type="GO" id="GO:0008061">
    <property type="term" value="F:chitin binding"/>
    <property type="evidence" value="ECO:0007669"/>
    <property type="project" value="UniProtKB-UniRule"/>
</dbReference>
<dbReference type="InterPro" id="IPR024535">
    <property type="entry name" value="RHGA/B-epi-like_pectate_lyase"/>
</dbReference>
<feature type="disulfide bond" evidence="2">
    <location>
        <begin position="89"/>
        <end position="103"/>
    </location>
</feature>
<dbReference type="OrthoDB" id="511078at2759"/>
<feature type="compositionally biased region" description="Polar residues" evidence="3">
    <location>
        <begin position="924"/>
        <end position="934"/>
    </location>
</feature>
<dbReference type="Proteomes" id="UP000239899">
    <property type="component" value="Unassembled WGS sequence"/>
</dbReference>
<comment type="caution">
    <text evidence="7">The sequence shown here is derived from an EMBL/GenBank/DDBJ whole genome shotgun (WGS) entry which is preliminary data.</text>
</comment>
<evidence type="ECO:0000256" key="4">
    <source>
        <dbReference type="SAM" id="SignalP"/>
    </source>
</evidence>
<dbReference type="SUPFAM" id="SSF51126">
    <property type="entry name" value="Pectin lyase-like"/>
    <property type="match status" value="2"/>
</dbReference>
<feature type="domain" description="Chitin-binding type-1" evidence="6">
    <location>
        <begin position="77"/>
        <end position="114"/>
    </location>
</feature>
<feature type="compositionally biased region" description="Low complexity" evidence="3">
    <location>
        <begin position="858"/>
        <end position="889"/>
    </location>
</feature>
<dbReference type="InterPro" id="IPR011050">
    <property type="entry name" value="Pectin_lyase_fold/virulence"/>
</dbReference>
<dbReference type="EMBL" id="LHPG02000002">
    <property type="protein sequence ID" value="PRW60776.1"/>
    <property type="molecule type" value="Genomic_DNA"/>
</dbReference>
<sequence length="995" mass="103138">MARRSGRAHQLVCLLLALAVGARARPQVARQPRVDPPKPEVLSEDLLQDLFSITAAEGNGSSSTPALAVPDGGWLACGRSTPCEDPKACCAIWGVCGSGDRFCGQNCLSGACTNPPPAGPSPSPQPSPSPSPPSPPAVPSPSPSPAAQPSPSPAAPVPSPPAGPPPTFVDATVSVAEGEILLAACDYPGWVISRVDDAAWGNPDSGCNSTTTYLIATAACLRESACMLPAVSQVFDDPCPGQYKQLSLSFRCEPEDVLPPLPEPSPSPPPADPGNPFPSTALPFATAAQWGRSGELFSAADGPLSDWSQAGYSGNADFIPDYEATLDVKDFGAKGDGKTDDTQAFLAAISNASDLATASGKGATVSVPPGQYRITRQLTIDTSRVVLRGAGPAQTTLQFPYPLSQIYGTGQAWAYGGSWLTILGSNPSSSATENYLASLTADARRGDTVIQADLPDVIQPGDWVRLWAKTPFNTQRPEGTGRALLAAAGGKKQGVAPAGKVAATSVQAKQPGEASVASLLFDDADLQAGVAAALEADVAAQRAAKKVTAQSLDAANGTDTNPLDLPPTLLLAGRYAATALLAELAAAEAPADPSPGTLDDYLFGAGVLAAPEGSEEEVSEPDLIRFVAKVTAVGKGWVELDRALPYDLRLEWQPEVHAFAPSVWLSGFEGFTLEFPWSAYRSNLEVDGYNGVGLYEAVNCWVRDVRIVNADVGVLVAGSDFVTVTGLVLATSEPRGIQAAEGLAGHIGVRAQQSSNVLITDLVAYDTWLHDASLTVYTESSVLANSRGLDLSIDTEGSHHNLVSSVSVGRGNRAFQGVSGASTAWWNVFSPGGDLALPSCDFGTGLFFAGRFTNATKGPSSSTGTGTRRLLAKQQAGAAQQAQQAQQRVQKQDLEEDQMRKDADVGRDPQGGKYGTESAEAMSAYQQPKPQAHTSLPEVVEAAQRLGEQAAQQGPNKAGQDDAIPKHADIGRDPQGGQYGTEAALSMSAAQKGGG</sequence>
<dbReference type="InterPro" id="IPR036861">
    <property type="entry name" value="Endochitinase-like_sf"/>
</dbReference>
<evidence type="ECO:0000259" key="5">
    <source>
        <dbReference type="PROSITE" id="PS50228"/>
    </source>
</evidence>
<dbReference type="PROSITE" id="PS50228">
    <property type="entry name" value="SUEL_LECTIN"/>
    <property type="match status" value="1"/>
</dbReference>
<evidence type="ECO:0000313" key="7">
    <source>
        <dbReference type="EMBL" id="PRW60776.1"/>
    </source>
</evidence>
<feature type="compositionally biased region" description="Pro residues" evidence="3">
    <location>
        <begin position="116"/>
        <end position="167"/>
    </location>
</feature>
<evidence type="ECO:0000256" key="3">
    <source>
        <dbReference type="SAM" id="MobiDB-lite"/>
    </source>
</evidence>
<evidence type="ECO:0000259" key="6">
    <source>
        <dbReference type="PROSITE" id="PS50941"/>
    </source>
</evidence>
<feature type="signal peptide" evidence="4">
    <location>
        <begin position="1"/>
        <end position="24"/>
    </location>
</feature>
<dbReference type="CDD" id="cd22842">
    <property type="entry name" value="Gal_Rha_Lectin_BGal"/>
    <property type="match status" value="1"/>
</dbReference>
<dbReference type="InterPro" id="IPR012334">
    <property type="entry name" value="Pectin_lyas_fold"/>
</dbReference>
<dbReference type="InterPro" id="IPR000922">
    <property type="entry name" value="Lectin_gal-bd_dom"/>
</dbReference>
<dbReference type="CDD" id="cd00035">
    <property type="entry name" value="ChtBD1"/>
    <property type="match status" value="1"/>
</dbReference>
<gene>
    <name evidence="7" type="ORF">C2E21_1182</name>
</gene>
<keyword evidence="8" id="KW-1185">Reference proteome</keyword>
<dbReference type="PROSITE" id="PS50941">
    <property type="entry name" value="CHIT_BIND_I_2"/>
    <property type="match status" value="1"/>
</dbReference>
<dbReference type="PANTHER" id="PTHR48148">
    <property type="entry name" value="KERATINOCYTE PROLINE-RICH PROTEIN"/>
    <property type="match status" value="1"/>
</dbReference>
<dbReference type="SUPFAM" id="SSF57016">
    <property type="entry name" value="Plant lectins/antimicrobial peptides"/>
    <property type="match status" value="1"/>
</dbReference>
<name>A0A2P6U388_CHLSO</name>
<organism evidence="7 8">
    <name type="scientific">Chlorella sorokiniana</name>
    <name type="common">Freshwater green alga</name>
    <dbReference type="NCBI Taxonomy" id="3076"/>
    <lineage>
        <taxon>Eukaryota</taxon>
        <taxon>Viridiplantae</taxon>
        <taxon>Chlorophyta</taxon>
        <taxon>core chlorophytes</taxon>
        <taxon>Trebouxiophyceae</taxon>
        <taxon>Chlorellales</taxon>
        <taxon>Chlorellaceae</taxon>
        <taxon>Chlorella clade</taxon>
        <taxon>Chlorella</taxon>
    </lineage>
</organism>
<dbReference type="Pfam" id="PF12708">
    <property type="entry name" value="Pect-lyase_RHGA_epim"/>
    <property type="match status" value="1"/>
</dbReference>
<protein>
    <submittedName>
        <fullName evidence="7">Band 7</fullName>
    </submittedName>
</protein>
<comment type="caution">
    <text evidence="2">Lacks conserved residue(s) required for the propagation of feature annotation.</text>
</comment>
<dbReference type="InterPro" id="IPR001002">
    <property type="entry name" value="Chitin-bd_1"/>
</dbReference>
<dbReference type="GO" id="GO:0030246">
    <property type="term" value="F:carbohydrate binding"/>
    <property type="evidence" value="ECO:0007669"/>
    <property type="project" value="InterPro"/>
</dbReference>
<feature type="domain" description="SUEL-type lectin" evidence="5">
    <location>
        <begin position="175"/>
        <end position="253"/>
    </location>
</feature>
<dbReference type="PANTHER" id="PTHR48148:SF3">
    <property type="entry name" value="KERATINOCYTE PROLINE-RICH PROTEIN"/>
    <property type="match status" value="1"/>
</dbReference>
<evidence type="ECO:0000313" key="8">
    <source>
        <dbReference type="Proteomes" id="UP000239899"/>
    </source>
</evidence>
<reference evidence="7 8" key="1">
    <citation type="journal article" date="2018" name="Plant J.">
        <title>Genome sequences of Chlorella sorokiniana UTEX 1602 and Micractinium conductrix SAG 241.80: implications to maltose excretion by a green alga.</title>
        <authorList>
            <person name="Arriola M.B."/>
            <person name="Velmurugan N."/>
            <person name="Zhang Y."/>
            <person name="Plunkett M.H."/>
            <person name="Hondzo H."/>
            <person name="Barney B.M."/>
        </authorList>
    </citation>
    <scope>NUCLEOTIDE SEQUENCE [LARGE SCALE GENOMIC DNA]</scope>
    <source>
        <strain evidence="8">UTEX 1602</strain>
    </source>
</reference>
<feature type="region of interest" description="Disordered" evidence="3">
    <location>
        <begin position="254"/>
        <end position="282"/>
    </location>
</feature>
<dbReference type="Gene3D" id="2.160.20.10">
    <property type="entry name" value="Single-stranded right-handed beta-helix, Pectin lyase-like"/>
    <property type="match status" value="1"/>
</dbReference>
<keyword evidence="1 2" id="KW-0147">Chitin-binding</keyword>
<dbReference type="SMART" id="SM00270">
    <property type="entry name" value="ChtBD1"/>
    <property type="match status" value="1"/>
</dbReference>
<dbReference type="Pfam" id="PF02140">
    <property type="entry name" value="SUEL_Lectin"/>
    <property type="match status" value="1"/>
</dbReference>
<dbReference type="Gene3D" id="2.60.120.740">
    <property type="match status" value="1"/>
</dbReference>
<dbReference type="InterPro" id="IPR043159">
    <property type="entry name" value="Lectin_gal-bd_sf"/>
</dbReference>
<feature type="region of interest" description="Disordered" evidence="3">
    <location>
        <begin position="857"/>
        <end position="995"/>
    </location>
</feature>
<evidence type="ECO:0000256" key="1">
    <source>
        <dbReference type="ARBA" id="ARBA00022669"/>
    </source>
</evidence>
<feature type="compositionally biased region" description="Pro residues" evidence="3">
    <location>
        <begin position="257"/>
        <end position="276"/>
    </location>
</feature>
<feature type="region of interest" description="Disordered" evidence="3">
    <location>
        <begin position="116"/>
        <end position="170"/>
    </location>
</feature>
<dbReference type="PRINTS" id="PR01217">
    <property type="entry name" value="PRICHEXTENSN"/>
</dbReference>
<feature type="chain" id="PRO_5015137263" evidence="4">
    <location>
        <begin position="25"/>
        <end position="995"/>
    </location>
</feature>
<accession>A0A2P6U388</accession>
<feature type="compositionally biased region" description="Basic and acidic residues" evidence="3">
    <location>
        <begin position="890"/>
        <end position="907"/>
    </location>
</feature>
<dbReference type="Gene3D" id="3.30.60.10">
    <property type="entry name" value="Endochitinase-like"/>
    <property type="match status" value="1"/>
</dbReference>
<keyword evidence="4" id="KW-0732">Signal</keyword>
<keyword evidence="2" id="KW-1015">Disulfide bond</keyword>
<proteinExistence type="predicted"/>
<feature type="compositionally biased region" description="Basic and acidic residues" evidence="3">
    <location>
        <begin position="959"/>
        <end position="972"/>
    </location>
</feature>
<dbReference type="AlphaFoldDB" id="A0A2P6U388"/>
<evidence type="ECO:0000256" key="2">
    <source>
        <dbReference type="PROSITE-ProRule" id="PRU00261"/>
    </source>
</evidence>